<keyword evidence="5 7" id="KW-1133">Transmembrane helix</keyword>
<feature type="domain" description="ABC transporter" evidence="8">
    <location>
        <begin position="332"/>
        <end position="546"/>
    </location>
</feature>
<evidence type="ECO:0000256" key="3">
    <source>
        <dbReference type="ARBA" id="ARBA00022741"/>
    </source>
</evidence>
<evidence type="ECO:0000256" key="1">
    <source>
        <dbReference type="ARBA" id="ARBA00004651"/>
    </source>
</evidence>
<keyword evidence="3" id="KW-0547">Nucleotide-binding</keyword>
<dbReference type="PROSITE" id="PS50893">
    <property type="entry name" value="ABC_TRANSPORTER_2"/>
    <property type="match status" value="1"/>
</dbReference>
<name>A0ABU5C552_9BACI</name>
<dbReference type="InterPro" id="IPR003593">
    <property type="entry name" value="AAA+_ATPase"/>
</dbReference>
<dbReference type="InterPro" id="IPR014216">
    <property type="entry name" value="ABC_transptr_CydD"/>
</dbReference>
<evidence type="ECO:0000259" key="8">
    <source>
        <dbReference type="PROSITE" id="PS50893"/>
    </source>
</evidence>
<comment type="subcellular location">
    <subcellularLocation>
        <location evidence="1">Cell membrane</location>
        <topology evidence="1">Multi-pass membrane protein</topology>
    </subcellularLocation>
</comment>
<dbReference type="Pfam" id="PF00005">
    <property type="entry name" value="ABC_tran"/>
    <property type="match status" value="1"/>
</dbReference>
<keyword evidence="11" id="KW-1185">Reference proteome</keyword>
<feature type="transmembrane region" description="Helical" evidence="7">
    <location>
        <begin position="132"/>
        <end position="152"/>
    </location>
</feature>
<dbReference type="SUPFAM" id="SSF90123">
    <property type="entry name" value="ABC transporter transmembrane region"/>
    <property type="match status" value="1"/>
</dbReference>
<dbReference type="PROSITE" id="PS50929">
    <property type="entry name" value="ABC_TM1F"/>
    <property type="match status" value="1"/>
</dbReference>
<organism evidence="10 11">
    <name type="scientific">Tigheibacillus halophilus</name>
    <dbReference type="NCBI Taxonomy" id="361280"/>
    <lineage>
        <taxon>Bacteria</taxon>
        <taxon>Bacillati</taxon>
        <taxon>Bacillota</taxon>
        <taxon>Bacilli</taxon>
        <taxon>Bacillales</taxon>
        <taxon>Bacillaceae</taxon>
        <taxon>Tigheibacillus</taxon>
    </lineage>
</organism>
<dbReference type="Gene3D" id="1.20.1560.10">
    <property type="entry name" value="ABC transporter type 1, transmembrane domain"/>
    <property type="match status" value="1"/>
</dbReference>
<dbReference type="SMART" id="SM00382">
    <property type="entry name" value="AAA"/>
    <property type="match status" value="1"/>
</dbReference>
<dbReference type="NCBIfam" id="TIGR02857">
    <property type="entry name" value="CydD"/>
    <property type="match status" value="1"/>
</dbReference>
<keyword evidence="6 7" id="KW-0472">Membrane</keyword>
<feature type="transmembrane region" description="Helical" evidence="7">
    <location>
        <begin position="58"/>
        <end position="78"/>
    </location>
</feature>
<protein>
    <submittedName>
        <fullName evidence="10">Thiol reductant ABC exporter subunit CydD</fullName>
    </submittedName>
</protein>
<keyword evidence="4" id="KW-0067">ATP-binding</keyword>
<dbReference type="InterPro" id="IPR027417">
    <property type="entry name" value="P-loop_NTPase"/>
</dbReference>
<accession>A0ABU5C552</accession>
<evidence type="ECO:0000256" key="4">
    <source>
        <dbReference type="ARBA" id="ARBA00022840"/>
    </source>
</evidence>
<evidence type="ECO:0000256" key="2">
    <source>
        <dbReference type="ARBA" id="ARBA00022692"/>
    </source>
</evidence>
<dbReference type="PANTHER" id="PTHR24221">
    <property type="entry name" value="ATP-BINDING CASSETTE SUB-FAMILY B"/>
    <property type="match status" value="1"/>
</dbReference>
<dbReference type="Gene3D" id="3.40.50.300">
    <property type="entry name" value="P-loop containing nucleotide triphosphate hydrolases"/>
    <property type="match status" value="1"/>
</dbReference>
<evidence type="ECO:0000313" key="10">
    <source>
        <dbReference type="EMBL" id="MDY0394461.1"/>
    </source>
</evidence>
<evidence type="ECO:0000259" key="9">
    <source>
        <dbReference type="PROSITE" id="PS50929"/>
    </source>
</evidence>
<dbReference type="EMBL" id="JAWDIP010000003">
    <property type="protein sequence ID" value="MDY0394461.1"/>
    <property type="molecule type" value="Genomic_DNA"/>
</dbReference>
<dbReference type="PANTHER" id="PTHR24221:SF614">
    <property type="entry name" value="GLUTATHIONE_L-CYSTEINE TRANSPORT SYSTEM ATP-BINDING_PERMEASE PROTEIN CYDC"/>
    <property type="match status" value="1"/>
</dbReference>
<dbReference type="InterPro" id="IPR011527">
    <property type="entry name" value="ABC1_TM_dom"/>
</dbReference>
<dbReference type="SUPFAM" id="SSF52540">
    <property type="entry name" value="P-loop containing nucleoside triphosphate hydrolases"/>
    <property type="match status" value="1"/>
</dbReference>
<feature type="transmembrane region" description="Helical" evidence="7">
    <location>
        <begin position="16"/>
        <end position="38"/>
    </location>
</feature>
<evidence type="ECO:0000256" key="7">
    <source>
        <dbReference type="SAM" id="Phobius"/>
    </source>
</evidence>
<dbReference type="CDD" id="cd18584">
    <property type="entry name" value="ABC_6TM_AarD_CydD"/>
    <property type="match status" value="1"/>
</dbReference>
<evidence type="ECO:0000313" key="11">
    <source>
        <dbReference type="Proteomes" id="UP001281447"/>
    </source>
</evidence>
<dbReference type="PROSITE" id="PS51257">
    <property type="entry name" value="PROKAR_LIPOPROTEIN"/>
    <property type="match status" value="1"/>
</dbReference>
<dbReference type="Pfam" id="PF00664">
    <property type="entry name" value="ABC_membrane"/>
    <property type="match status" value="1"/>
</dbReference>
<dbReference type="InterPro" id="IPR003439">
    <property type="entry name" value="ABC_transporter-like_ATP-bd"/>
</dbReference>
<proteinExistence type="predicted"/>
<dbReference type="Proteomes" id="UP001281447">
    <property type="component" value="Unassembled WGS sequence"/>
</dbReference>
<dbReference type="InterPro" id="IPR036640">
    <property type="entry name" value="ABC1_TM_sf"/>
</dbReference>
<evidence type="ECO:0000256" key="6">
    <source>
        <dbReference type="ARBA" id="ARBA00023136"/>
    </source>
</evidence>
<feature type="transmembrane region" description="Helical" evidence="7">
    <location>
        <begin position="237"/>
        <end position="262"/>
    </location>
</feature>
<keyword evidence="2 7" id="KW-0812">Transmembrane</keyword>
<comment type="caution">
    <text evidence="10">The sequence shown here is derived from an EMBL/GenBank/DDBJ whole genome shotgun (WGS) entry which is preliminary data.</text>
</comment>
<dbReference type="InterPro" id="IPR039421">
    <property type="entry name" value="Type_1_exporter"/>
</dbReference>
<feature type="transmembrane region" description="Helical" evidence="7">
    <location>
        <begin position="158"/>
        <end position="176"/>
    </location>
</feature>
<sequence length="546" mass="60415">MFRERGLPAGKNSVPFYGAAACLTVLETLAIIGQALFLARAVSALFAGSTVKESASSILLFVLGFLLRTIFAQLRRWIAERFAERKGKEMRNRLIHAYFRHGQGYIHTLGTGRLVTLAMEGTDKMKKYVEIAIPRMVSMMVTPALIVVYVYTVDKISAVLLMVTVPVIVIFMILLGKAAQKKADSQYETYRVLSNHFVDSLKGLDTLKFLGQSVRHEQKISKVSDRYRQATNKTLRIAFLSSFALDFFTSLSIAFVAVGLGFRLIDNEIALLPALTILILAPEYFSPIRQVGKEYHATLDGQAALKEMEKIIATAPAAEKGQHLHFSPESELMLEGVTVQLGETKVLKDFSFSHHGKGMIGIIGPSGSGKTTLIQTIAGFIVPQAGIIKINGTSIPSLANTDWQEQIAYIPQHPYLFPASIADNIRFYEPDASDEEVKQIIAQTGLASFIDELENGMDEQIGEGGRALSGGQEQRISLARALLSERKVILLDEPTAHLDIETEFAIKELMLSLFKNKLVFFATHRTHWIKDMDSVIDLNTQTATNC</sequence>
<dbReference type="RefSeq" id="WP_390354663.1">
    <property type="nucleotide sequence ID" value="NZ_JBHUIZ010000005.1"/>
</dbReference>
<feature type="domain" description="ABC transmembrane type-1" evidence="9">
    <location>
        <begin position="19"/>
        <end position="300"/>
    </location>
</feature>
<evidence type="ECO:0000256" key="5">
    <source>
        <dbReference type="ARBA" id="ARBA00022989"/>
    </source>
</evidence>
<gene>
    <name evidence="10" type="primary">cydD</name>
    <name evidence="10" type="ORF">RWE15_08395</name>
</gene>
<reference evidence="10 11" key="1">
    <citation type="submission" date="2023-10" db="EMBL/GenBank/DDBJ databases">
        <title>Virgibacillus halophilus 5B73C genome.</title>
        <authorList>
            <person name="Miliotis G."/>
            <person name="Sengupta P."/>
            <person name="Hameed A."/>
            <person name="Chuvochina M."/>
            <person name="Mcdonagh F."/>
            <person name="Simpson A.C."/>
            <person name="Singh N.K."/>
            <person name="Rekha P.D."/>
            <person name="Raman K."/>
            <person name="Hugenholtz P."/>
            <person name="Venkateswaran K."/>
        </authorList>
    </citation>
    <scope>NUCLEOTIDE SEQUENCE [LARGE SCALE GENOMIC DNA]</scope>
    <source>
        <strain evidence="10 11">5B73C</strain>
    </source>
</reference>